<dbReference type="SUPFAM" id="SSF54236">
    <property type="entry name" value="Ubiquitin-like"/>
    <property type="match status" value="1"/>
</dbReference>
<dbReference type="InterPro" id="IPR000626">
    <property type="entry name" value="Ubiquitin-like_dom"/>
</dbReference>
<dbReference type="GO" id="GO:0005634">
    <property type="term" value="C:nucleus"/>
    <property type="evidence" value="ECO:0007669"/>
    <property type="project" value="TreeGrafter"/>
</dbReference>
<dbReference type="InterPro" id="IPR028889">
    <property type="entry name" value="USP"/>
</dbReference>
<feature type="region of interest" description="Disordered" evidence="13">
    <location>
        <begin position="2034"/>
        <end position="2062"/>
    </location>
</feature>
<dbReference type="FunFam" id="3.10.20.90:FF:000258">
    <property type="entry name" value="Ubiquitin carboxyl-terminal hydrolase 24"/>
    <property type="match status" value="1"/>
</dbReference>
<dbReference type="Gene3D" id="3.90.70.10">
    <property type="entry name" value="Cysteine proteinases"/>
    <property type="match status" value="1"/>
</dbReference>
<dbReference type="CDD" id="cd02659">
    <property type="entry name" value="peptidase_C19C"/>
    <property type="match status" value="1"/>
</dbReference>
<dbReference type="PROSITE" id="PS00973">
    <property type="entry name" value="USP_2"/>
    <property type="match status" value="1"/>
</dbReference>
<keyword evidence="5" id="KW-0645">Protease</keyword>
<keyword evidence="8" id="KW-0788">Thiol protease</keyword>
<feature type="compositionally biased region" description="Polar residues" evidence="13">
    <location>
        <begin position="2548"/>
        <end position="2560"/>
    </location>
</feature>
<accession>A0A668VQL9</accession>
<keyword evidence="7" id="KW-0378">Hydrolase</keyword>
<dbReference type="Pfam" id="PF22900">
    <property type="entry name" value="UCH_UBL1"/>
    <property type="match status" value="1"/>
</dbReference>
<evidence type="ECO:0000313" key="18">
    <source>
        <dbReference type="Proteomes" id="UP000472276"/>
    </source>
</evidence>
<feature type="region of interest" description="Disordered" evidence="13">
    <location>
        <begin position="2543"/>
        <end position="2589"/>
    </location>
</feature>
<evidence type="ECO:0000256" key="8">
    <source>
        <dbReference type="ARBA" id="ARBA00022807"/>
    </source>
</evidence>
<feature type="domain" description="UBA" evidence="14">
    <location>
        <begin position="2"/>
        <end position="44"/>
    </location>
</feature>
<evidence type="ECO:0000259" key="14">
    <source>
        <dbReference type="PROSITE" id="PS50030"/>
    </source>
</evidence>
<dbReference type="PROSITE" id="PS00972">
    <property type="entry name" value="USP_1"/>
    <property type="match status" value="1"/>
</dbReference>
<dbReference type="Gene3D" id="1.10.8.10">
    <property type="entry name" value="DNA helicase RuvA subunit, C-terminal domain"/>
    <property type="match status" value="1"/>
</dbReference>
<feature type="region of interest" description="Disordered" evidence="13">
    <location>
        <begin position="1000"/>
        <end position="1023"/>
    </location>
</feature>
<dbReference type="FunFam" id="3.90.70.10:FF:000022">
    <property type="entry name" value="Ubiquitin carboxyl-terminal hydrolase 24"/>
    <property type="match status" value="1"/>
</dbReference>
<evidence type="ECO:0000256" key="3">
    <source>
        <dbReference type="ARBA" id="ARBA00012759"/>
    </source>
</evidence>
<evidence type="ECO:0000256" key="10">
    <source>
        <dbReference type="ARBA" id="ARBA00075166"/>
    </source>
</evidence>
<evidence type="ECO:0000259" key="15">
    <source>
        <dbReference type="PROSITE" id="PS50053"/>
    </source>
</evidence>
<dbReference type="OMA" id="LCCPVDN"/>
<dbReference type="CDD" id="cd17065">
    <property type="entry name" value="Ubl_UBP24"/>
    <property type="match status" value="1"/>
</dbReference>
<evidence type="ECO:0000256" key="12">
    <source>
        <dbReference type="ARBA" id="ARBA00082184"/>
    </source>
</evidence>
<dbReference type="SMART" id="SM00165">
    <property type="entry name" value="UBA"/>
    <property type="match status" value="1"/>
</dbReference>
<dbReference type="InterPro" id="IPR038765">
    <property type="entry name" value="Papain-like_cys_pep_sf"/>
</dbReference>
<keyword evidence="18" id="KW-1185">Reference proteome</keyword>
<proteinExistence type="inferred from homology"/>
<evidence type="ECO:0000256" key="11">
    <source>
        <dbReference type="ARBA" id="ARBA00078770"/>
    </source>
</evidence>
<dbReference type="PANTHER" id="PTHR24006">
    <property type="entry name" value="UBIQUITIN CARBOXYL-TERMINAL HYDROLASE"/>
    <property type="match status" value="1"/>
</dbReference>
<dbReference type="InterPro" id="IPR029071">
    <property type="entry name" value="Ubiquitin-like_domsf"/>
</dbReference>
<dbReference type="InterPro" id="IPR033382">
    <property type="entry name" value="USP24_UBA"/>
</dbReference>
<dbReference type="PROSITE" id="PS50030">
    <property type="entry name" value="UBA"/>
    <property type="match status" value="1"/>
</dbReference>
<feature type="compositionally biased region" description="Low complexity" evidence="13">
    <location>
        <begin position="1004"/>
        <end position="1023"/>
    </location>
</feature>
<dbReference type="GO" id="GO:0016579">
    <property type="term" value="P:protein deubiquitination"/>
    <property type="evidence" value="ECO:0007669"/>
    <property type="project" value="InterPro"/>
</dbReference>
<feature type="domain" description="USP" evidence="16">
    <location>
        <begin position="1664"/>
        <end position="2015"/>
    </location>
</feature>
<name>A0A668VQL9_OREAU</name>
<dbReference type="GO" id="GO:0006508">
    <property type="term" value="P:proteolysis"/>
    <property type="evidence" value="ECO:0007669"/>
    <property type="project" value="UniProtKB-KW"/>
</dbReference>
<feature type="compositionally biased region" description="Basic and acidic residues" evidence="13">
    <location>
        <begin position="2580"/>
        <end position="2589"/>
    </location>
</feature>
<dbReference type="InterPro" id="IPR056850">
    <property type="entry name" value="ARM_UBP34_24_USP9X_Y"/>
</dbReference>
<dbReference type="Pfam" id="PF00443">
    <property type="entry name" value="UCH"/>
    <property type="match status" value="1"/>
</dbReference>
<comment type="similarity">
    <text evidence="2">Belongs to the peptidase C19 family.</text>
</comment>
<dbReference type="InterPro" id="IPR018200">
    <property type="entry name" value="USP_CS"/>
</dbReference>
<protein>
    <recommendedName>
        <fullName evidence="9">Ubiquitin carboxyl-terminal hydrolase 24</fullName>
        <ecNumber evidence="3">3.4.19.12</ecNumber>
    </recommendedName>
    <alternativeName>
        <fullName evidence="12">Deubiquitinating enzyme 24</fullName>
    </alternativeName>
    <alternativeName>
        <fullName evidence="10">Ubiquitin thioesterase 24</fullName>
    </alternativeName>
    <alternativeName>
        <fullName evidence="11">Ubiquitin-specific-processing protease 24</fullName>
    </alternativeName>
</protein>
<evidence type="ECO:0000256" key="4">
    <source>
        <dbReference type="ARBA" id="ARBA00022553"/>
    </source>
</evidence>
<dbReference type="InterPro" id="IPR055176">
    <property type="entry name" value="UBP24/USP9X/USP9Y_UBL"/>
</dbReference>
<dbReference type="EC" id="3.4.19.12" evidence="3"/>
<dbReference type="Ensembl" id="ENSOABT00000055492.2">
    <property type="protein sequence ID" value="ENSOABP00000054125.1"/>
    <property type="gene ID" value="ENSOABG00000023858.2"/>
</dbReference>
<feature type="region of interest" description="Disordered" evidence="13">
    <location>
        <begin position="50"/>
        <end position="84"/>
    </location>
</feature>
<feature type="compositionally biased region" description="Low complexity" evidence="13">
    <location>
        <begin position="2042"/>
        <end position="2053"/>
    </location>
</feature>
<dbReference type="InterPro" id="IPR009060">
    <property type="entry name" value="UBA-like_sf"/>
</dbReference>
<dbReference type="PROSITE" id="PS50053">
    <property type="entry name" value="UBIQUITIN_2"/>
    <property type="match status" value="1"/>
</dbReference>
<dbReference type="PROSITE" id="PS50235">
    <property type="entry name" value="USP_3"/>
    <property type="match status" value="1"/>
</dbReference>
<keyword evidence="6" id="KW-0833">Ubl conjugation pathway</keyword>
<evidence type="ECO:0000256" key="7">
    <source>
        <dbReference type="ARBA" id="ARBA00022801"/>
    </source>
</evidence>
<comment type="catalytic activity">
    <reaction evidence="1">
        <text>Thiol-dependent hydrolysis of ester, thioester, amide, peptide and isopeptide bonds formed by the C-terminal Gly of ubiquitin (a 76-residue protein attached to proteins as an intracellular targeting signal).</text>
        <dbReference type="EC" id="3.4.19.12"/>
    </reaction>
</comment>
<evidence type="ECO:0000313" key="17">
    <source>
        <dbReference type="Ensembl" id="ENSOABP00000054125.1"/>
    </source>
</evidence>
<evidence type="ECO:0000256" key="6">
    <source>
        <dbReference type="ARBA" id="ARBA00022786"/>
    </source>
</evidence>
<feature type="region of interest" description="Disordered" evidence="13">
    <location>
        <begin position="1896"/>
        <end position="1918"/>
    </location>
</feature>
<evidence type="ECO:0000256" key="2">
    <source>
        <dbReference type="ARBA" id="ARBA00009085"/>
    </source>
</evidence>
<dbReference type="SUPFAM" id="SSF54001">
    <property type="entry name" value="Cysteine proteinases"/>
    <property type="match status" value="1"/>
</dbReference>
<dbReference type="SUPFAM" id="SSF46934">
    <property type="entry name" value="UBA-like"/>
    <property type="match status" value="1"/>
</dbReference>
<sequence>METEEEQHITTLLCMGFPDPDVIRKALRLAKNDINEAVALLTNESPGLGYGYEPMESGPNPGLGSSGEGENSGRTGTGGFDPPPAYHDVVDSERSNDENGNCSGGSMEFPTTNLYELESRVFTDHWSIPYKREESLGKCLIASSCLARHGLADADENCKRFMDRCMPEAFKKLLTSSAVHKWGTEIHEGIYNMLMLLVELVAERVKQDPVPVNLMGVLTMALNPDNEYHFKNRMKACQRNWAEVFGDEANMFAVSPSNTYQKVRHANLSVKHYKIFGELGGFTAIQTKLNTEEIEIAYVSALVQPLGVCAEYLNSSLVQPMLDPVIHKMITYVQNLEEKDLKDKRLVSIPDLLSAIKLLCMRFQRELVTVVDDLRLDTLLRMLKTPHFSTKMNSLKEVILMSACFQFNFAQYCERIKGIIELLGSKLSLDELSKIWRIQAGQSSTVIENIHTIIAAAAVKFSFDQLTHLFVLIQKSWEVESDRVRQKLLSLIGRIGREARSETTTGKVLEVLWELAHLPTLPTSLVQQALEEHLGILSDAYAVKELVKRSYIIKCIEDIKKNLTQEDSKGNETHSSFHIGTWGKKKSNSLASQQSSPQAVWVVPALRQLHEITRSFIKQTYQKQDKSIIQDLKKNFEIVKLITGSLVCCHRLAVTAAGNSGLSGSTLVDGRYTYQEYLDSHLRFLAFFLQEASLYLVWNRAKELWECLVSGPDVCELDREMCFEWFTKGQHDLESDVQQQLFKEKILKLEPYEITMNGFNLFKTFFENVNLCDHRLKRQGTQLCVERLDLAGMDFIWRIAMETPDEEIANEAIQLIITYSYTNLNPKMKKDSVSLHKKFIADCYKRLEAASSALGGPTLTHAVTKATKMLTATAMPTVATSVQSPSRSTKLVIIERLLLLAERYVITIEDMYSVPRTILPHGASFNGHPVTLHITYESTKDTFTLETHSNETVGSIRWKISEHLSCPVDNVQIFANDSVLTMNRDHKLLSQLGFSDEQSLTVKSSGTGTPSGSSESSASASSSSSSAVFNSAYALEQEKSLPGVVMALVCNVFEMLYQLANLDESRITLRVRKLLLLIPTDPEVQDALDNFVPKESSVWSHQKTLFTLGQGTGSRSPSMSSKQQHQPSAASILESLFRSSAPGMSTFRVLYNLEVLSSKLMPTSDDEMAKTSSKSFCENFLKAGGLSLVVNVMQRDSIPSEVDYETRQGVYSICLQLARFLLVGQSMPAVLDDDVIRDGDALSSRPFRNAGRTGRQLSLCGTPEKSSYRQMSLSERSSIRVEEIIPAARVAIQTMEVGDFTSTVACFMRLTWAAAAGRLDLVGSPQPIRETHGSLLPQGVRTRVSSTGSNCSSSSEGETTPTALHAGICVRQQSVSIKDAIIAREALSLLVTCLQLRCQQLSSFYNLPSVNDFIIDILLGSPSGEIRRVACDQLYTLSQTDTSAFPEVQKPNLFLLSVILTAQLPLWSPTSVMRGVNQRLLSQCTEYFDLRCQLLDDLTTSEMEVLKVSAATMLEDEISWLDNFEPSWSSEMETSEADNILLAGHLRLIKTLLSLCGNEKEHLGPSLIQQLLDDFLFRASRIIINSSNPTTSPAPSHDFHPKCSTASSRLAAYEVLVMLADSSLSNLQLITKELLSMHHQSDPSLCKEFDYLPPVESRSVSGFVGLKNGGATCYMNAVFQQLYMQPGLPEAFLSIEDDTDQPEESVFYQVQSLFGHLMESKLQYYVPENFWKIFKMWNKELYVREQQDAYEFFTSLVDQLDEHLKKMGREQIFKNTFQGIFSDQKICKDCPHRYEREETFMALNLGVTSCQSLEISLDQFVRGEVLEGSNAYYCEKCKEKRTTVKRTCIKSLPSVLCIHLMRFGFDWESGRSIKYDEQIRFPWVLNMEPYTVSGMARQDCSGEGGEGRGDGTSGGSPRKKVTISENYELVGVVVHSGQAHAGHYYSFIKDRRGGARGRWYKFNDNVVEEFDMNDETLEYECFGGEYRPKVYDQSNPYPDVRRRYWNAYMLFYQKISDQNSPVLPKKSRVSIMRQEAEDLSLSAPSSPDVSPQSSPRPPRANNDRLTLLTRLVRKGEKKGLFVEKMPVSIYQIVRDENLKFMRNRDVYNSDYFNFTLSLASVNATKLKHPGYQPMAKESLQLAVHFLFHTYLHTKKKLRVDTEEWMATVEVLLSKSSEACQWMVQYLVGPEGREIVKVCLLECSVREVRVVVASILEKTLESALQFGDPGLDSLTDALLSLLDKDVPENVKNCAQYFNLFSNFAQRGCGPCQLLLKHSAYRRMLIFLLGPNRQNNQNRRWSPAQAREFLHLHSTLALITLHSDLSPQRTQAPGGLKLRLSSVLSSTPLLPLHADILASLFTPEGQPYLLEVMFAMRELSGPLSLLIEMVTYSSFCNEPFSLGVLQLLKTQLETAPPHELKNIFLMLQELLVMEDPLQSQRLKYAFESEKGLLALMQQSNNVDSRRCYQCVKFLVTLAQKCPQAKDYFKDLSGTWSWAVQWLQKKMTEHYWTPQSNVSNETSTNKTFQRTISAQDTLAYATALLNEKEQSGSSNGSDGSPANENADRSLRQGSESPMMLGDSKSDLEDVDP</sequence>
<dbReference type="GO" id="GO:0004843">
    <property type="term" value="F:cysteine-type deubiquitinase activity"/>
    <property type="evidence" value="ECO:0007669"/>
    <property type="project" value="UniProtKB-EC"/>
</dbReference>
<dbReference type="InterPro" id="IPR050164">
    <property type="entry name" value="Peptidase_C19"/>
</dbReference>
<gene>
    <name evidence="17" type="primary">USP24</name>
</gene>
<dbReference type="InterPro" id="IPR001394">
    <property type="entry name" value="Peptidase_C19_UCH"/>
</dbReference>
<evidence type="ECO:0000256" key="9">
    <source>
        <dbReference type="ARBA" id="ARBA00071639"/>
    </source>
</evidence>
<dbReference type="PANTHER" id="PTHR24006:SF729">
    <property type="entry name" value="UBIQUITIN CARBOXYL-TERMINAL HYDROLASE 24"/>
    <property type="match status" value="1"/>
</dbReference>
<dbReference type="InterPro" id="IPR015940">
    <property type="entry name" value="UBA"/>
</dbReference>
<dbReference type="SUPFAM" id="SSF48371">
    <property type="entry name" value="ARM repeat"/>
    <property type="match status" value="3"/>
</dbReference>
<dbReference type="Pfam" id="PF25010">
    <property type="entry name" value="ARM_UBP24_USP9X-Y"/>
    <property type="match status" value="2"/>
</dbReference>
<evidence type="ECO:0000256" key="13">
    <source>
        <dbReference type="SAM" id="MobiDB-lite"/>
    </source>
</evidence>
<evidence type="ECO:0000256" key="1">
    <source>
        <dbReference type="ARBA" id="ARBA00000707"/>
    </source>
</evidence>
<evidence type="ECO:0000256" key="5">
    <source>
        <dbReference type="ARBA" id="ARBA00022670"/>
    </source>
</evidence>
<keyword evidence="4" id="KW-0597">Phosphoprotein</keyword>
<organism evidence="17 18">
    <name type="scientific">Oreochromis aureus</name>
    <name type="common">Israeli tilapia</name>
    <name type="synonym">Chromis aureus</name>
    <dbReference type="NCBI Taxonomy" id="47969"/>
    <lineage>
        <taxon>Eukaryota</taxon>
        <taxon>Metazoa</taxon>
        <taxon>Chordata</taxon>
        <taxon>Craniata</taxon>
        <taxon>Vertebrata</taxon>
        <taxon>Euteleostomi</taxon>
        <taxon>Actinopterygii</taxon>
        <taxon>Neopterygii</taxon>
        <taxon>Teleostei</taxon>
        <taxon>Neoteleostei</taxon>
        <taxon>Acanthomorphata</taxon>
        <taxon>Ovalentaria</taxon>
        <taxon>Cichlomorphae</taxon>
        <taxon>Cichliformes</taxon>
        <taxon>Cichlidae</taxon>
        <taxon>African cichlids</taxon>
        <taxon>Pseudocrenilabrinae</taxon>
        <taxon>Oreochromini</taxon>
        <taxon>Oreochromis</taxon>
    </lineage>
</organism>
<reference evidence="17" key="2">
    <citation type="submission" date="2025-09" db="UniProtKB">
        <authorList>
            <consortium name="Ensembl"/>
        </authorList>
    </citation>
    <scope>IDENTIFICATION</scope>
</reference>
<dbReference type="InterPro" id="IPR047061">
    <property type="entry name" value="UBP24_Ubl"/>
</dbReference>
<feature type="domain" description="Ubiquitin-like" evidence="15">
    <location>
        <begin position="932"/>
        <end position="1009"/>
    </location>
</feature>
<feature type="compositionally biased region" description="Low complexity" evidence="13">
    <location>
        <begin position="57"/>
        <end position="74"/>
    </location>
</feature>
<dbReference type="CDD" id="cd14286">
    <property type="entry name" value="UBA_UBP24"/>
    <property type="match status" value="1"/>
</dbReference>
<dbReference type="FunFam" id="1.10.8.10:FF:000075">
    <property type="entry name" value="Ubiquitin carboxyl-terminal hydrolase 24"/>
    <property type="match status" value="1"/>
</dbReference>
<evidence type="ECO:0000259" key="16">
    <source>
        <dbReference type="PROSITE" id="PS50235"/>
    </source>
</evidence>
<dbReference type="Gene3D" id="3.10.20.90">
    <property type="entry name" value="Phosphatidylinositol 3-kinase Catalytic Subunit, Chain A, domain 1"/>
    <property type="match status" value="1"/>
</dbReference>
<dbReference type="GO" id="GO:0005829">
    <property type="term" value="C:cytosol"/>
    <property type="evidence" value="ECO:0007669"/>
    <property type="project" value="TreeGrafter"/>
</dbReference>
<reference evidence="17" key="1">
    <citation type="submission" date="2025-08" db="UniProtKB">
        <authorList>
            <consortium name="Ensembl"/>
        </authorList>
    </citation>
    <scope>IDENTIFICATION</scope>
</reference>
<dbReference type="Proteomes" id="UP000472276">
    <property type="component" value="Unassembled WGS sequence"/>
</dbReference>
<dbReference type="InterPro" id="IPR016024">
    <property type="entry name" value="ARM-type_fold"/>
</dbReference>